<evidence type="ECO:0000313" key="3">
    <source>
        <dbReference type="Proteomes" id="UP001152320"/>
    </source>
</evidence>
<dbReference type="OrthoDB" id="10057092at2759"/>
<dbReference type="PANTHER" id="PTHR37984:SF5">
    <property type="entry name" value="PROTEIN NYNRIN-LIKE"/>
    <property type="match status" value="1"/>
</dbReference>
<dbReference type="InterPro" id="IPR050951">
    <property type="entry name" value="Retrovirus_Pol_polyprotein"/>
</dbReference>
<name>A0A9Q0Y8N9_HOLLE</name>
<proteinExistence type="predicted"/>
<gene>
    <name evidence="2" type="ORF">HOLleu_44665</name>
</gene>
<keyword evidence="3" id="KW-1185">Reference proteome</keyword>
<dbReference type="AlphaFoldDB" id="A0A9Q0Y8N9"/>
<dbReference type="PANTHER" id="PTHR37984">
    <property type="entry name" value="PROTEIN CBG26694"/>
    <property type="match status" value="1"/>
</dbReference>
<sequence>MKKAKLDSVSLQVKIDRFLLSYRTTPHSFTRETPAKLFLNRELHTRLSVIKPNFGHSISQKQSSKQSPTRFLSVGEKVRVLDFGKHTGKWSQGVVSKVLGPVTYLVCVDNQFWKRHIDQIRSMHQTDPTVPCPMPDGKVLGEVEGPDTASDLDVEVPVGSPRNEREHNSDTVMPTETHSKAEDQNVQTEAASSPIVVPAPVTPVKPSVSAPDPGTLVLRRSTRIRKPRVMLDL</sequence>
<evidence type="ECO:0000256" key="1">
    <source>
        <dbReference type="SAM" id="MobiDB-lite"/>
    </source>
</evidence>
<feature type="region of interest" description="Disordered" evidence="1">
    <location>
        <begin position="142"/>
        <end position="192"/>
    </location>
</feature>
<protein>
    <submittedName>
        <fullName evidence="2">Uncharacterized protein</fullName>
    </submittedName>
</protein>
<dbReference type="EMBL" id="JAIZAY010001091">
    <property type="protein sequence ID" value="KAJ8017723.1"/>
    <property type="molecule type" value="Genomic_DNA"/>
</dbReference>
<evidence type="ECO:0000313" key="2">
    <source>
        <dbReference type="EMBL" id="KAJ8017723.1"/>
    </source>
</evidence>
<accession>A0A9Q0Y8N9</accession>
<reference evidence="2" key="1">
    <citation type="submission" date="2021-10" db="EMBL/GenBank/DDBJ databases">
        <title>Tropical sea cucumber genome reveals ecological adaptation and Cuvierian tubules defense mechanism.</title>
        <authorList>
            <person name="Chen T."/>
        </authorList>
    </citation>
    <scope>NUCLEOTIDE SEQUENCE</scope>
    <source>
        <strain evidence="2">Nanhai2018</strain>
        <tissue evidence="2">Muscle</tissue>
    </source>
</reference>
<organism evidence="2 3">
    <name type="scientific">Holothuria leucospilota</name>
    <name type="common">Black long sea cucumber</name>
    <name type="synonym">Mertensiothuria leucospilota</name>
    <dbReference type="NCBI Taxonomy" id="206669"/>
    <lineage>
        <taxon>Eukaryota</taxon>
        <taxon>Metazoa</taxon>
        <taxon>Echinodermata</taxon>
        <taxon>Eleutherozoa</taxon>
        <taxon>Echinozoa</taxon>
        <taxon>Holothuroidea</taxon>
        <taxon>Aspidochirotacea</taxon>
        <taxon>Aspidochirotida</taxon>
        <taxon>Holothuriidae</taxon>
        <taxon>Holothuria</taxon>
    </lineage>
</organism>
<dbReference type="Proteomes" id="UP001152320">
    <property type="component" value="Unassembled WGS sequence"/>
</dbReference>
<comment type="caution">
    <text evidence="2">The sequence shown here is derived from an EMBL/GenBank/DDBJ whole genome shotgun (WGS) entry which is preliminary data.</text>
</comment>